<comment type="caution">
    <text evidence="1">The sequence shown here is derived from an EMBL/GenBank/DDBJ whole genome shotgun (WGS) entry which is preliminary data.</text>
</comment>
<dbReference type="EMBL" id="PYOP01000055">
    <property type="protein sequence ID" value="PSW91240.1"/>
    <property type="molecule type" value="Genomic_DNA"/>
</dbReference>
<dbReference type="RefSeq" id="WP_045038777.1">
    <property type="nucleotide sequence ID" value="NZ_JZSR01000059.1"/>
</dbReference>
<organism evidence="1 2">
    <name type="scientific">Photobacterium iliopiscarium</name>
    <dbReference type="NCBI Taxonomy" id="56192"/>
    <lineage>
        <taxon>Bacteria</taxon>
        <taxon>Pseudomonadati</taxon>
        <taxon>Pseudomonadota</taxon>
        <taxon>Gammaproteobacteria</taxon>
        <taxon>Vibrionales</taxon>
        <taxon>Vibrionaceae</taxon>
        <taxon>Photobacterium</taxon>
    </lineage>
</organism>
<proteinExistence type="predicted"/>
<reference evidence="1 2" key="1">
    <citation type="submission" date="2018-03" db="EMBL/GenBank/DDBJ databases">
        <title>Whole genome sequencing of Histamine producing bacteria.</title>
        <authorList>
            <person name="Butler K."/>
        </authorList>
    </citation>
    <scope>NUCLEOTIDE SEQUENCE [LARGE SCALE GENOMIC DNA]</scope>
    <source>
        <strain evidence="1 2">ATCC 51761</strain>
    </source>
</reference>
<sequence length="451" mass="52560">MQELIDNTVQKLIKIIDSKPNSLKVARQFILEELDAAKGGTLFVIDRIQRFYINESEYRGAMDNSWYDVDGHDGPQQFLLSVCVFIAQKSNMETMAAVRITVVEYVLKHYNLGRYYLNSEVRIAIKPLALFDLVVEEKKLHSNFKYLLSDEYEPVRTVLNRWASGFEDRDNKFNREFQETFNSSFWELYLFQCFKDLDMRFDFSQASPDFTLETACGNLLNIEAVTSNHAQDSTPEWCSADVEVLDNTEFLSFSCVRLLNAISYKSKKYFSTYVQHDHVRENPFVIAVAPYEQPMFFIQNNEAIIRVLYAQGVDKENDFVEVVVSKAIKNKKTPLELGLFTNDKYKHISAIIFSTTATLGKVITQTSLKRDIRSSWYHPEKGLVMELRDNAMHFETHLDGLQVHHNPFAEKKLPLEEFDNYEITHYFYDPETKTIDVQQKPYTLISRNVWG</sequence>
<protein>
    <recommendedName>
        <fullName evidence="3">Glycosaminoglycan attachment site</fullName>
    </recommendedName>
</protein>
<name>A0ABX5GMC9_9GAMM</name>
<evidence type="ECO:0000313" key="2">
    <source>
        <dbReference type="Proteomes" id="UP000241190"/>
    </source>
</evidence>
<evidence type="ECO:0008006" key="3">
    <source>
        <dbReference type="Google" id="ProtNLM"/>
    </source>
</evidence>
<accession>A0ABX5GMC9</accession>
<keyword evidence="2" id="KW-1185">Reference proteome</keyword>
<dbReference type="Proteomes" id="UP000241190">
    <property type="component" value="Unassembled WGS sequence"/>
</dbReference>
<gene>
    <name evidence="1" type="ORF">C9J52_19500</name>
</gene>
<evidence type="ECO:0000313" key="1">
    <source>
        <dbReference type="EMBL" id="PSW91240.1"/>
    </source>
</evidence>